<evidence type="ECO:0000313" key="2">
    <source>
        <dbReference type="Proteomes" id="UP001642720"/>
    </source>
</evidence>
<name>A0ABY2H4V6_9HYPO</name>
<dbReference type="Proteomes" id="UP001642720">
    <property type="component" value="Unassembled WGS sequence"/>
</dbReference>
<gene>
    <name evidence="1" type="ORF">CCMA1212_005567</name>
</gene>
<proteinExistence type="predicted"/>
<keyword evidence="2" id="KW-1185">Reference proteome</keyword>
<protein>
    <submittedName>
        <fullName evidence="1">Uncharacterized protein</fullName>
    </submittedName>
</protein>
<reference evidence="1 2" key="1">
    <citation type="submission" date="2018-01" db="EMBL/GenBank/DDBJ databases">
        <title>Genome characterization of the sugarcane-associated fungus Trichoderma ghanense CCMA-1212 and their application in lignocelulose bioconversion.</title>
        <authorList>
            <person name="Steindorff A.S."/>
            <person name="Mendes T.D."/>
            <person name="Vilela E.S.D."/>
            <person name="Rodrigues D.S."/>
            <person name="Formighieri E.F."/>
            <person name="Melo I.S."/>
            <person name="Favaro L.C.L."/>
        </authorList>
    </citation>
    <scope>NUCLEOTIDE SEQUENCE [LARGE SCALE GENOMIC DNA]</scope>
    <source>
        <strain evidence="1 2">CCMA-1212</strain>
    </source>
</reference>
<organism evidence="1 2">
    <name type="scientific">Trichoderma ghanense</name>
    <dbReference type="NCBI Taxonomy" id="65468"/>
    <lineage>
        <taxon>Eukaryota</taxon>
        <taxon>Fungi</taxon>
        <taxon>Dikarya</taxon>
        <taxon>Ascomycota</taxon>
        <taxon>Pezizomycotina</taxon>
        <taxon>Sordariomycetes</taxon>
        <taxon>Hypocreomycetidae</taxon>
        <taxon>Hypocreales</taxon>
        <taxon>Hypocreaceae</taxon>
        <taxon>Trichoderma</taxon>
    </lineage>
</organism>
<dbReference type="GeneID" id="300577274"/>
<sequence>MIPRCLIKTRSPCIISLYGHSDRLNQPGGQNREEGDEAADFTKSFLMTAGITCQAKLERDDIAGAGFITTTPVAVSGSFSHFFHLEIVFMYEAPHTRGLTTLGLIPLAYFDPVAWEAVEEKPQTG</sequence>
<evidence type="ECO:0000313" key="1">
    <source>
        <dbReference type="EMBL" id="TFB02786.1"/>
    </source>
</evidence>
<comment type="caution">
    <text evidence="1">The sequence shown here is derived from an EMBL/GenBank/DDBJ whole genome shotgun (WGS) entry which is preliminary data.</text>
</comment>
<accession>A0ABY2H4V6</accession>
<dbReference type="RefSeq" id="XP_073558987.1">
    <property type="nucleotide sequence ID" value="XM_073702824.1"/>
</dbReference>
<dbReference type="EMBL" id="PPTA01000006">
    <property type="protein sequence ID" value="TFB02786.1"/>
    <property type="molecule type" value="Genomic_DNA"/>
</dbReference>